<proteinExistence type="predicted"/>
<dbReference type="AlphaFoldDB" id="B7GEP0"/>
<protein>
    <submittedName>
        <fullName evidence="1">Uncharacterized protein</fullName>
    </submittedName>
</protein>
<dbReference type="RefSeq" id="XP_002185562.1">
    <property type="nucleotide sequence ID" value="XM_002185526.1"/>
</dbReference>
<dbReference type="KEGG" id="pti:PHATRDRAFT_50610"/>
<gene>
    <name evidence="1" type="ORF">PHATRDRAFT_50610</name>
</gene>
<reference evidence="1 2" key="1">
    <citation type="journal article" date="2008" name="Nature">
        <title>The Phaeodactylum genome reveals the evolutionary history of diatom genomes.</title>
        <authorList>
            <person name="Bowler C."/>
            <person name="Allen A.E."/>
            <person name="Badger J.H."/>
            <person name="Grimwood J."/>
            <person name="Jabbari K."/>
            <person name="Kuo A."/>
            <person name="Maheswari U."/>
            <person name="Martens C."/>
            <person name="Maumus F."/>
            <person name="Otillar R.P."/>
            <person name="Rayko E."/>
            <person name="Salamov A."/>
            <person name="Vandepoele K."/>
            <person name="Beszteri B."/>
            <person name="Gruber A."/>
            <person name="Heijde M."/>
            <person name="Katinka M."/>
            <person name="Mock T."/>
            <person name="Valentin K."/>
            <person name="Verret F."/>
            <person name="Berges J.A."/>
            <person name="Brownlee C."/>
            <person name="Cadoret J.P."/>
            <person name="Chiovitti A."/>
            <person name="Choi C.J."/>
            <person name="Coesel S."/>
            <person name="De Martino A."/>
            <person name="Detter J.C."/>
            <person name="Durkin C."/>
            <person name="Falciatore A."/>
            <person name="Fournet J."/>
            <person name="Haruta M."/>
            <person name="Huysman M.J."/>
            <person name="Jenkins B.D."/>
            <person name="Jiroutova K."/>
            <person name="Jorgensen R.E."/>
            <person name="Joubert Y."/>
            <person name="Kaplan A."/>
            <person name="Kroger N."/>
            <person name="Kroth P.G."/>
            <person name="La Roche J."/>
            <person name="Lindquist E."/>
            <person name="Lommer M."/>
            <person name="Martin-Jezequel V."/>
            <person name="Lopez P.J."/>
            <person name="Lucas S."/>
            <person name="Mangogna M."/>
            <person name="McGinnis K."/>
            <person name="Medlin L.K."/>
            <person name="Montsant A."/>
            <person name="Oudot-Le Secq M.P."/>
            <person name="Napoli C."/>
            <person name="Obornik M."/>
            <person name="Parker M.S."/>
            <person name="Petit J.L."/>
            <person name="Porcel B.M."/>
            <person name="Poulsen N."/>
            <person name="Robison M."/>
            <person name="Rychlewski L."/>
            <person name="Rynearson T.A."/>
            <person name="Schmutz J."/>
            <person name="Shapiro H."/>
            <person name="Siaut M."/>
            <person name="Stanley M."/>
            <person name="Sussman M.R."/>
            <person name="Taylor A.R."/>
            <person name="Vardi A."/>
            <person name="von Dassow P."/>
            <person name="Vyverman W."/>
            <person name="Willis A."/>
            <person name="Wyrwicz L.S."/>
            <person name="Rokhsar D.S."/>
            <person name="Weissenbach J."/>
            <person name="Armbrust E.V."/>
            <person name="Green B.R."/>
            <person name="Van de Peer Y."/>
            <person name="Grigoriev I.V."/>
        </authorList>
    </citation>
    <scope>NUCLEOTIDE SEQUENCE [LARGE SCALE GENOMIC DNA]</scope>
    <source>
        <strain evidence="1 2">CCAP 1055/1</strain>
    </source>
</reference>
<name>B7GEP0_PHATC</name>
<accession>B7GEP0</accession>
<sequence length="317" mass="34556">MSRSSCSFAAIMQMNNAALSLVRQGQHARANRLLQTAMDCLKTELAQPAEDTTVGGMQQSPGTASLQVVMSIPLPPYPPRVGATLPGFTATETNTNLPIRYVNNNGHSDSRMETPVANEQYNCEDFTSVPHGFFNRAFAVAPEDTATGGRRDPFAASVSGTVASATSEELVILIVILLFNTGLIYHREGIATHADRLSTTNYQVSRENNPLLKALVLYDKAIQVAESVDWSKSNSSDTFHLSTLLAVPYMALCINKAHISGEAFLNREQRSHAVHKFSETFRALGPAKNILTPEESAFFFIESWFVSVGWNHFAGAA</sequence>
<dbReference type="HOGENOM" id="CLU_878442_0_0_1"/>
<organism evidence="1 2">
    <name type="scientific">Phaeodactylum tricornutum (strain CCAP 1055/1)</name>
    <dbReference type="NCBI Taxonomy" id="556484"/>
    <lineage>
        <taxon>Eukaryota</taxon>
        <taxon>Sar</taxon>
        <taxon>Stramenopiles</taxon>
        <taxon>Ochrophyta</taxon>
        <taxon>Bacillariophyta</taxon>
        <taxon>Bacillariophyceae</taxon>
        <taxon>Bacillariophycidae</taxon>
        <taxon>Naviculales</taxon>
        <taxon>Phaeodactylaceae</taxon>
        <taxon>Phaeodactylum</taxon>
    </lineage>
</organism>
<keyword evidence="2" id="KW-1185">Reference proteome</keyword>
<dbReference type="PaxDb" id="2850-Phatr50610"/>
<evidence type="ECO:0000313" key="1">
    <source>
        <dbReference type="EMBL" id="EEC42927.1"/>
    </source>
</evidence>
<dbReference type="InParanoid" id="B7GEP0"/>
<dbReference type="GeneID" id="7199446"/>
<dbReference type="EMBL" id="CM000634">
    <property type="protein sequence ID" value="EEC42927.1"/>
    <property type="molecule type" value="Genomic_DNA"/>
</dbReference>
<dbReference type="Proteomes" id="UP000000759">
    <property type="component" value="Chromosome 32"/>
</dbReference>
<reference evidence="2" key="2">
    <citation type="submission" date="2008-08" db="EMBL/GenBank/DDBJ databases">
        <authorList>
            <consortium name="Diatom Consortium"/>
            <person name="Grigoriev I."/>
            <person name="Grimwood J."/>
            <person name="Kuo A."/>
            <person name="Otillar R.P."/>
            <person name="Salamov A."/>
            <person name="Detter J.C."/>
            <person name="Lindquist E."/>
            <person name="Shapiro H."/>
            <person name="Lucas S."/>
            <person name="Glavina del Rio T."/>
            <person name="Pitluck S."/>
            <person name="Rokhsar D."/>
            <person name="Bowler C."/>
        </authorList>
    </citation>
    <scope>GENOME REANNOTATION</scope>
    <source>
        <strain evidence="2">CCAP 1055/1</strain>
    </source>
</reference>
<evidence type="ECO:0000313" key="2">
    <source>
        <dbReference type="Proteomes" id="UP000000759"/>
    </source>
</evidence>